<evidence type="ECO:0000313" key="5">
    <source>
        <dbReference type="EMBL" id="KAJ3714638.1"/>
    </source>
</evidence>
<protein>
    <recommendedName>
        <fullName evidence="2">SWR1-complex protein 5</fullName>
    </recommendedName>
</protein>
<dbReference type="InterPro" id="IPR011421">
    <property type="entry name" value="BCNT-C"/>
</dbReference>
<reference evidence="5" key="2">
    <citation type="journal article" date="2023" name="Proc. Natl. Acad. Sci. U.S.A.">
        <title>A global phylogenomic analysis of the shiitake genus Lentinula.</title>
        <authorList>
            <person name="Sierra-Patev S."/>
            <person name="Min B."/>
            <person name="Naranjo-Ortiz M."/>
            <person name="Looney B."/>
            <person name="Konkel Z."/>
            <person name="Slot J.C."/>
            <person name="Sakamoto Y."/>
            <person name="Steenwyk J.L."/>
            <person name="Rokas A."/>
            <person name="Carro J."/>
            <person name="Camarero S."/>
            <person name="Ferreira P."/>
            <person name="Molpeceres G."/>
            <person name="Ruiz-Duenas F.J."/>
            <person name="Serrano A."/>
            <person name="Henrissat B."/>
            <person name="Drula E."/>
            <person name="Hughes K.W."/>
            <person name="Mata J.L."/>
            <person name="Ishikawa N.K."/>
            <person name="Vargas-Isla R."/>
            <person name="Ushijima S."/>
            <person name="Smith C.A."/>
            <person name="Donoghue J."/>
            <person name="Ahrendt S."/>
            <person name="Andreopoulos W."/>
            <person name="He G."/>
            <person name="LaButti K."/>
            <person name="Lipzen A."/>
            <person name="Ng V."/>
            <person name="Riley R."/>
            <person name="Sandor L."/>
            <person name="Barry K."/>
            <person name="Martinez A.T."/>
            <person name="Xiao Y."/>
            <person name="Gibbons J.G."/>
            <person name="Terashima K."/>
            <person name="Grigoriev I.V."/>
            <person name="Hibbett D."/>
        </authorList>
    </citation>
    <scope>NUCLEOTIDE SEQUENCE</scope>
    <source>
        <strain evidence="5">ET3784</strain>
    </source>
</reference>
<evidence type="ECO:0000259" key="4">
    <source>
        <dbReference type="PROSITE" id="PS51279"/>
    </source>
</evidence>
<feature type="region of interest" description="Disordered" evidence="3">
    <location>
        <begin position="1"/>
        <end position="85"/>
    </location>
</feature>
<dbReference type="Proteomes" id="UP001176059">
    <property type="component" value="Unassembled WGS sequence"/>
</dbReference>
<proteinExistence type="inferred from homology"/>
<feature type="compositionally biased region" description="Low complexity" evidence="3">
    <location>
        <begin position="126"/>
        <end position="140"/>
    </location>
</feature>
<organism evidence="5 6">
    <name type="scientific">Lentinula guzmanii</name>
    <dbReference type="NCBI Taxonomy" id="2804957"/>
    <lineage>
        <taxon>Eukaryota</taxon>
        <taxon>Fungi</taxon>
        <taxon>Dikarya</taxon>
        <taxon>Basidiomycota</taxon>
        <taxon>Agaricomycotina</taxon>
        <taxon>Agaricomycetes</taxon>
        <taxon>Agaricomycetidae</taxon>
        <taxon>Agaricales</taxon>
        <taxon>Marasmiineae</taxon>
        <taxon>Omphalotaceae</taxon>
        <taxon>Lentinula</taxon>
    </lineage>
</organism>
<comment type="similarity">
    <text evidence="1">Belongs to the SWC5 family.</text>
</comment>
<evidence type="ECO:0000256" key="3">
    <source>
        <dbReference type="SAM" id="MobiDB-lite"/>
    </source>
</evidence>
<feature type="domain" description="BCNT-C" evidence="4">
    <location>
        <begin position="175"/>
        <end position="260"/>
    </location>
</feature>
<name>A0AA38JA14_9AGAR</name>
<dbReference type="PANTHER" id="PTHR48407:SF1">
    <property type="entry name" value="CRANIOFACIAL DEVELOPMENT PROTEIN 1"/>
    <property type="match status" value="1"/>
</dbReference>
<dbReference type="PANTHER" id="PTHR48407">
    <property type="entry name" value="CRANIOFACIAL DEVELOPMENT PROTEIN 1"/>
    <property type="match status" value="1"/>
</dbReference>
<dbReference type="GO" id="GO:0000812">
    <property type="term" value="C:Swr1 complex"/>
    <property type="evidence" value="ECO:0007669"/>
    <property type="project" value="TreeGrafter"/>
</dbReference>
<evidence type="ECO:0000313" key="6">
    <source>
        <dbReference type="Proteomes" id="UP001176059"/>
    </source>
</evidence>
<feature type="region of interest" description="Disordered" evidence="3">
    <location>
        <begin position="102"/>
        <end position="195"/>
    </location>
</feature>
<sequence length="261" mass="28818">MLNSDSEDEEYIPDEKADSSSSSSESETEKPDAKRSRRELSEAESSEAQQRKQKEMWRAFKESVASGESSLTSERAEEKPKTIRVEKRYIYAGKETTEVIEVPADSAEAKKWPTVSSEPLSGKTNSIPSPAHDPDSSASSNTNHLASATIFSTPASSAQISQKTVLPKRGPRKPKITLGEIPGSSSGSRSRPTKLTTLEKSAMDWRSHISEQDSAALKDELEANRKQGGGGYLEKVEFLERVSERRENLLDASKSGKRRRR</sequence>
<feature type="compositionally biased region" description="Acidic residues" evidence="3">
    <location>
        <begin position="1"/>
        <end position="12"/>
    </location>
</feature>
<dbReference type="Pfam" id="PF07572">
    <property type="entry name" value="BCNT"/>
    <property type="match status" value="1"/>
</dbReference>
<reference evidence="5" key="1">
    <citation type="submission" date="2022-08" db="EMBL/GenBank/DDBJ databases">
        <authorList>
            <consortium name="DOE Joint Genome Institute"/>
            <person name="Min B."/>
            <person name="Sierra-Patev S."/>
            <person name="Naranjo-Ortiz M."/>
            <person name="Looney B."/>
            <person name="Konkel Z."/>
            <person name="Slot J.C."/>
            <person name="Sakamoto Y."/>
            <person name="Steenwyk J.L."/>
            <person name="Rokas A."/>
            <person name="Carro J."/>
            <person name="Camarero S."/>
            <person name="Ferreira P."/>
            <person name="Molpeceres G."/>
            <person name="Ruiz-duenas F.J."/>
            <person name="Serrano A."/>
            <person name="Henrissat B."/>
            <person name="Drula E."/>
            <person name="Hughes K.W."/>
            <person name="Mata J.L."/>
            <person name="Ishikawa N.K."/>
            <person name="Vargas-Isla R."/>
            <person name="Ushijima S."/>
            <person name="Smith C.A."/>
            <person name="Ahrendt S."/>
            <person name="Andreopoulos W."/>
            <person name="He G."/>
            <person name="LaButti K."/>
            <person name="Lipzen A."/>
            <person name="Ng V."/>
            <person name="Riley R."/>
            <person name="Sandor L."/>
            <person name="Barry K."/>
            <person name="Martinez A.T."/>
            <person name="Xiao Y."/>
            <person name="Gibbons J.G."/>
            <person name="Terashima K."/>
            <person name="Hibbett D.S."/>
            <person name="Grigoriev I.V."/>
        </authorList>
    </citation>
    <scope>NUCLEOTIDE SEQUENCE</scope>
    <source>
        <strain evidence="5">ET3784</strain>
    </source>
</reference>
<feature type="compositionally biased region" description="Basic and acidic residues" evidence="3">
    <location>
        <begin position="49"/>
        <end position="61"/>
    </location>
</feature>
<dbReference type="EMBL" id="JANVFO010000089">
    <property type="protein sequence ID" value="KAJ3714638.1"/>
    <property type="molecule type" value="Genomic_DNA"/>
</dbReference>
<feature type="compositionally biased region" description="Polar residues" evidence="3">
    <location>
        <begin position="114"/>
        <end position="125"/>
    </location>
</feature>
<dbReference type="InterPro" id="IPR027124">
    <property type="entry name" value="Swc5/CFDP1/2"/>
</dbReference>
<accession>A0AA38JA14</accession>
<dbReference type="AlphaFoldDB" id="A0AA38JA14"/>
<feature type="compositionally biased region" description="Basic and acidic residues" evidence="3">
    <location>
        <begin position="27"/>
        <end position="41"/>
    </location>
</feature>
<feature type="compositionally biased region" description="Polar residues" evidence="3">
    <location>
        <begin position="141"/>
        <end position="164"/>
    </location>
</feature>
<keyword evidence="6" id="KW-1185">Reference proteome</keyword>
<feature type="compositionally biased region" description="Basic and acidic residues" evidence="3">
    <location>
        <begin position="74"/>
        <end position="85"/>
    </location>
</feature>
<comment type="caution">
    <text evidence="5">The sequence shown here is derived from an EMBL/GenBank/DDBJ whole genome shotgun (WGS) entry which is preliminary data.</text>
</comment>
<dbReference type="PROSITE" id="PS51279">
    <property type="entry name" value="BCNT_C"/>
    <property type="match status" value="1"/>
</dbReference>
<gene>
    <name evidence="5" type="ORF">DFJ43DRAFT_1103271</name>
</gene>
<evidence type="ECO:0000256" key="2">
    <source>
        <dbReference type="ARBA" id="ARBA00019138"/>
    </source>
</evidence>
<evidence type="ECO:0000256" key="1">
    <source>
        <dbReference type="ARBA" id="ARBA00010465"/>
    </source>
</evidence>